<reference evidence="1" key="1">
    <citation type="submission" date="2014-12" db="EMBL/GenBank/DDBJ databases">
        <title>Insight into the proteome of Arion vulgaris.</title>
        <authorList>
            <person name="Aradska J."/>
            <person name="Bulat T."/>
            <person name="Smidak R."/>
            <person name="Sarate P."/>
            <person name="Gangsoo J."/>
            <person name="Sialana F."/>
            <person name="Bilban M."/>
            <person name="Lubec G."/>
        </authorList>
    </citation>
    <scope>NUCLEOTIDE SEQUENCE</scope>
    <source>
        <tissue evidence="1">Skin</tissue>
    </source>
</reference>
<gene>
    <name evidence="1" type="primary">ORF162159</name>
</gene>
<organism evidence="1">
    <name type="scientific">Arion vulgaris</name>
    <dbReference type="NCBI Taxonomy" id="1028688"/>
    <lineage>
        <taxon>Eukaryota</taxon>
        <taxon>Metazoa</taxon>
        <taxon>Spiralia</taxon>
        <taxon>Lophotrochozoa</taxon>
        <taxon>Mollusca</taxon>
        <taxon>Gastropoda</taxon>
        <taxon>Heterobranchia</taxon>
        <taxon>Euthyneura</taxon>
        <taxon>Panpulmonata</taxon>
        <taxon>Eupulmonata</taxon>
        <taxon>Stylommatophora</taxon>
        <taxon>Helicina</taxon>
        <taxon>Arionoidea</taxon>
        <taxon>Arionidae</taxon>
        <taxon>Arion</taxon>
    </lineage>
</organism>
<proteinExistence type="predicted"/>
<sequence>MCVHAATFKSIVGFININSEKHGNQNSTYIYKCVHAQNKRTTTMGRDQEY</sequence>
<accession>A0A0B7B508</accession>
<name>A0A0B7B508_9EUPU</name>
<dbReference type="AlphaFoldDB" id="A0A0B7B508"/>
<evidence type="ECO:0000313" key="1">
    <source>
        <dbReference type="EMBL" id="CEK87927.1"/>
    </source>
</evidence>
<dbReference type="EMBL" id="HACG01041062">
    <property type="protein sequence ID" value="CEK87927.1"/>
    <property type="molecule type" value="Transcribed_RNA"/>
</dbReference>
<protein>
    <submittedName>
        <fullName evidence="1">Uncharacterized protein</fullName>
    </submittedName>
</protein>